<protein>
    <submittedName>
        <fullName evidence="1">Uncharacterized protein</fullName>
    </submittedName>
</protein>
<name>A0A933GLZ9_UNCTE</name>
<proteinExistence type="predicted"/>
<dbReference type="SUPFAM" id="SSF50969">
    <property type="entry name" value="YVTN repeat-like/Quinoprotein amine dehydrogenase"/>
    <property type="match status" value="1"/>
</dbReference>
<organism evidence="1 2">
    <name type="scientific">Tectimicrobiota bacterium</name>
    <dbReference type="NCBI Taxonomy" id="2528274"/>
    <lineage>
        <taxon>Bacteria</taxon>
        <taxon>Pseudomonadati</taxon>
        <taxon>Nitrospinota/Tectimicrobiota group</taxon>
        <taxon>Candidatus Tectimicrobiota</taxon>
    </lineage>
</organism>
<evidence type="ECO:0000313" key="2">
    <source>
        <dbReference type="Proteomes" id="UP000772181"/>
    </source>
</evidence>
<dbReference type="EMBL" id="JACQWF010000299">
    <property type="protein sequence ID" value="MBI4596052.1"/>
    <property type="molecule type" value="Genomic_DNA"/>
</dbReference>
<dbReference type="InterPro" id="IPR011044">
    <property type="entry name" value="Quino_amine_DH_bsu"/>
</dbReference>
<gene>
    <name evidence="1" type="ORF">HY730_06705</name>
</gene>
<dbReference type="AlphaFoldDB" id="A0A933GLZ9"/>
<accession>A0A933GLZ9</accession>
<comment type="caution">
    <text evidence="1">The sequence shown here is derived from an EMBL/GenBank/DDBJ whole genome shotgun (WGS) entry which is preliminary data.</text>
</comment>
<reference evidence="1" key="1">
    <citation type="submission" date="2020-07" db="EMBL/GenBank/DDBJ databases">
        <title>Huge and variable diversity of episymbiotic CPR bacteria and DPANN archaea in groundwater ecosystems.</title>
        <authorList>
            <person name="He C.Y."/>
            <person name="Keren R."/>
            <person name="Whittaker M."/>
            <person name="Farag I.F."/>
            <person name="Doudna J."/>
            <person name="Cate J.H.D."/>
            <person name="Banfield J.F."/>
        </authorList>
    </citation>
    <scope>NUCLEOTIDE SEQUENCE</scope>
    <source>
        <strain evidence="1">NC_groundwater_1482_Ag_S-0.65um_47_24</strain>
    </source>
</reference>
<dbReference type="Proteomes" id="UP000772181">
    <property type="component" value="Unassembled WGS sequence"/>
</dbReference>
<evidence type="ECO:0000313" key="1">
    <source>
        <dbReference type="EMBL" id="MBI4596052.1"/>
    </source>
</evidence>
<sequence length="841" mass="96970">MPWLDQILSRQTTTKSEKLVEAVLALGKAKEALKERKEPARIMAEMEHHGKVLQSVPEAQDLQQQAERLLQDVMSKEAKDLLNKTASFLEMEDLQKARVCTDQIKASLLQENDKKLFDEINHRLSYLEKLMRLKQKYTASHDRRDHFAVRDMAGELAKHMGQDTSGYWLDRMEEHTSWIKKEWVLVSIDIDELPIYYASFGLSWLDEITNSCLLPDKRHLIIATSQERWVFLRIFCLDDQKFKKAIILRTPEQMFLHNVYPVGNVLWITGENGQVLELGLEPLNILSWHDFSSFAGEDEVIEGARLFPKSKSLWLDKHPKNSDSSELCEIIDIDRQSIVRQVKVSGYPMAINTGGNFRIAVQNFTTKTVQVYSERGKAVESFAFENYQLIDVVTLHPNGNDFVFLPYDDQDSMESDEEVEGEQHGDLALTIEVRPHLQGKYKPLRIENSSGECSHAMFTSLDRGIIFIHYADTFSEVSAYILAAFKENGQGFELLYEVRVPEKVVFACDEFSRHIVAINFQGNCAQAVVLNENPPVFDFEIPGPSNRVIPEFRCDFFLCHNPTGVTKSTALAYMTQIKGWKEKELNQAINKIKQPGAHTPDEIAAFIHALYQSSLFEKTKDLKMWVRTQHPNHYSVLLDLAKEAAKGKNWLQVISWLEGISRPDLNHGTARHICHLMGIAYFIQGEIQRAQSVWMEGMTYEDGQCDLNPYIEYAGLSLLPAKKRQKQKSDMNKVLSIFESVDDHLANKRWSKAIEIIEKNEDLSRTDLQMLAKLTWAYLQQNFNPGEMQWLFKIITLGNYCEVYDNKYMHDNKVLPPYIETWPDSRLSDLARQAKEWLDRL</sequence>